<evidence type="ECO:0000313" key="2">
    <source>
        <dbReference type="EMBL" id="QJH98554.1"/>
    </source>
</evidence>
<name>A0A6M3XKP1_9ZZZZ</name>
<feature type="region of interest" description="Disordered" evidence="1">
    <location>
        <begin position="404"/>
        <end position="442"/>
    </location>
</feature>
<feature type="compositionally biased region" description="Basic and acidic residues" evidence="1">
    <location>
        <begin position="418"/>
        <end position="429"/>
    </location>
</feature>
<proteinExistence type="predicted"/>
<sequence>MAGEPGRYVFVVDKMAMAKTRRAELLERAERLGLTLHIEVIISDDDLKGDWSVGRRIQEAGADLSGNQHVVVIVTHAGMTRCRDWRGYALWDAIIVDEVPSVLEREDHAGGRFNAHALSGFYGLAPTEVPGISTVTLTDDLTLNEVPEDWRAFHRRIARGETLCNISAWSDLTDVASWFSWRMWNVREALDGVFGEIVFLADAFDQSETFHLMSLDRQVHFKRFRVATARAWAPRPVTIRYVSEERRAASSRFKSEDHAADMAKVWDWLALETDPFHLWTANAGVTGTAEIAGKRVTPKQAGSNEWMAWHKASAIYAAKPSPNERRFYAILGIEADVIVASREAYDLNQFFMRTSLRDPTSTAPVELRCFDRTQAETFAAKLAEAYGLDAELVHDDIALDLSEIRKGGRPPKNGRTRQTPEERRTADAARKKRQRQAKKKAA</sequence>
<gene>
    <name evidence="2" type="ORF">TM448B01340_0008</name>
</gene>
<reference evidence="2" key="1">
    <citation type="submission" date="2020-03" db="EMBL/GenBank/DDBJ databases">
        <title>The deep terrestrial virosphere.</title>
        <authorList>
            <person name="Holmfeldt K."/>
            <person name="Nilsson E."/>
            <person name="Simone D."/>
            <person name="Lopez-Fernandez M."/>
            <person name="Wu X."/>
            <person name="de Brujin I."/>
            <person name="Lundin D."/>
            <person name="Andersson A."/>
            <person name="Bertilsson S."/>
            <person name="Dopson M."/>
        </authorList>
    </citation>
    <scope>NUCLEOTIDE SEQUENCE</scope>
    <source>
        <strain evidence="2">TM448B01340</strain>
    </source>
</reference>
<organism evidence="2">
    <name type="scientific">viral metagenome</name>
    <dbReference type="NCBI Taxonomy" id="1070528"/>
    <lineage>
        <taxon>unclassified sequences</taxon>
        <taxon>metagenomes</taxon>
        <taxon>organismal metagenomes</taxon>
    </lineage>
</organism>
<feature type="compositionally biased region" description="Basic residues" evidence="1">
    <location>
        <begin position="430"/>
        <end position="442"/>
    </location>
</feature>
<dbReference type="AlphaFoldDB" id="A0A6M3XKP1"/>
<dbReference type="EMBL" id="MT144740">
    <property type="protein sequence ID" value="QJH98554.1"/>
    <property type="molecule type" value="Genomic_DNA"/>
</dbReference>
<protein>
    <submittedName>
        <fullName evidence="2">Uncharacterized protein</fullName>
    </submittedName>
</protein>
<evidence type="ECO:0000256" key="1">
    <source>
        <dbReference type="SAM" id="MobiDB-lite"/>
    </source>
</evidence>
<accession>A0A6M3XKP1</accession>